<dbReference type="EMBL" id="JBBYHS010000011">
    <property type="protein sequence ID" value="MEL1254518.1"/>
    <property type="molecule type" value="Genomic_DNA"/>
</dbReference>
<accession>A0ABU9IQ08</accession>
<dbReference type="InterPro" id="IPR000014">
    <property type="entry name" value="PAS"/>
</dbReference>
<evidence type="ECO:0000313" key="5">
    <source>
        <dbReference type="Proteomes" id="UP001485226"/>
    </source>
</evidence>
<dbReference type="SUPFAM" id="SSF47384">
    <property type="entry name" value="Homodimeric domain of signal transducing histidine kinase"/>
    <property type="match status" value="1"/>
</dbReference>
<feature type="domain" description="PAS" evidence="3">
    <location>
        <begin position="139"/>
        <end position="210"/>
    </location>
</feature>
<gene>
    <name evidence="4" type="ORF">AAEO57_12080</name>
</gene>
<dbReference type="InterPro" id="IPR035965">
    <property type="entry name" value="PAS-like_dom_sf"/>
</dbReference>
<comment type="catalytic activity">
    <reaction evidence="1">
        <text>ATP + protein L-histidine = ADP + protein N-phospho-L-histidine.</text>
        <dbReference type="EC" id="2.7.13.3"/>
    </reaction>
</comment>
<organism evidence="4 5">
    <name type="scientific">Flavobacterium calami</name>
    <dbReference type="NCBI Taxonomy" id="3139144"/>
    <lineage>
        <taxon>Bacteria</taxon>
        <taxon>Pseudomonadati</taxon>
        <taxon>Bacteroidota</taxon>
        <taxon>Flavobacteriia</taxon>
        <taxon>Flavobacteriales</taxon>
        <taxon>Flavobacteriaceae</taxon>
        <taxon>Flavobacterium</taxon>
    </lineage>
</organism>
<evidence type="ECO:0000256" key="2">
    <source>
        <dbReference type="ARBA" id="ARBA00012438"/>
    </source>
</evidence>
<dbReference type="CDD" id="cd00130">
    <property type="entry name" value="PAS"/>
    <property type="match status" value="1"/>
</dbReference>
<dbReference type="InterPro" id="IPR003661">
    <property type="entry name" value="HisK_dim/P_dom"/>
</dbReference>
<dbReference type="NCBIfam" id="TIGR00229">
    <property type="entry name" value="sensory_box"/>
    <property type="match status" value="1"/>
</dbReference>
<evidence type="ECO:0000259" key="3">
    <source>
        <dbReference type="PROSITE" id="PS50112"/>
    </source>
</evidence>
<comment type="caution">
    <text evidence="4">The sequence shown here is derived from an EMBL/GenBank/DDBJ whole genome shotgun (WGS) entry which is preliminary data.</text>
</comment>
<dbReference type="SUPFAM" id="SSF55785">
    <property type="entry name" value="PYP-like sensor domain (PAS domain)"/>
    <property type="match status" value="1"/>
</dbReference>
<reference evidence="4 5" key="1">
    <citation type="submission" date="2024-04" db="EMBL/GenBank/DDBJ databases">
        <title>Flavobacterium sp. DGU38 16S ribosomal RNA gene Genome sequencing and assembly.</title>
        <authorList>
            <person name="Park S."/>
        </authorList>
    </citation>
    <scope>NUCLEOTIDE SEQUENCE [LARGE SCALE GENOMIC DNA]</scope>
    <source>
        <strain evidence="4 5">DGU38</strain>
    </source>
</reference>
<dbReference type="Gene3D" id="1.10.287.130">
    <property type="match status" value="1"/>
</dbReference>
<dbReference type="Pfam" id="PF13426">
    <property type="entry name" value="PAS_9"/>
    <property type="match status" value="1"/>
</dbReference>
<dbReference type="InterPro" id="IPR036097">
    <property type="entry name" value="HisK_dim/P_sf"/>
</dbReference>
<dbReference type="Proteomes" id="UP001485226">
    <property type="component" value="Unassembled WGS sequence"/>
</dbReference>
<evidence type="ECO:0000256" key="1">
    <source>
        <dbReference type="ARBA" id="ARBA00000085"/>
    </source>
</evidence>
<sequence>MQKNSFPYRILIIDDNLQYIKFINERIHDWFHSPEISTADFQNFTPIITSLKFDVVLIIAEHQSQIETINSVEKKVRGTVIIVISDIITMLDNAALRITPGSNNMLDLLPKNELTSLLLCKSILFTTEKNKCDIKYTSLKRKYNNLFEMNPVPMWIYDLKYLKFWRVNEAAVRKYGYTKEEFLKMTIKDIRPEEDLAKLEKTIDLIRKHDRLFSNGIYRHIKKDGTILYVEIVSNIIYIDKVKYSLVLANDITETINYIQAIENQNAKLQEIAFSHSHIIRAPLTNIMGILNLIKEMDLDSPESAELLEHLSTSCDLLDEKISEVVKISTGYPLPEGKNKV</sequence>
<proteinExistence type="predicted"/>
<dbReference type="RefSeq" id="WP_341692906.1">
    <property type="nucleotide sequence ID" value="NZ_JBBYHS010000011.1"/>
</dbReference>
<dbReference type="PROSITE" id="PS50112">
    <property type="entry name" value="PAS"/>
    <property type="match status" value="1"/>
</dbReference>
<dbReference type="CDD" id="cd00082">
    <property type="entry name" value="HisKA"/>
    <property type="match status" value="1"/>
</dbReference>
<protein>
    <recommendedName>
        <fullName evidence="2">histidine kinase</fullName>
        <ecNumber evidence="2">2.7.13.3</ecNumber>
    </recommendedName>
</protein>
<dbReference type="SMART" id="SM00091">
    <property type="entry name" value="PAS"/>
    <property type="match status" value="1"/>
</dbReference>
<dbReference type="Gene3D" id="3.30.450.20">
    <property type="entry name" value="PAS domain"/>
    <property type="match status" value="1"/>
</dbReference>
<dbReference type="EC" id="2.7.13.3" evidence="2"/>
<keyword evidence="5" id="KW-1185">Reference proteome</keyword>
<name>A0ABU9IQ08_9FLAO</name>
<evidence type="ECO:0000313" key="4">
    <source>
        <dbReference type="EMBL" id="MEL1254518.1"/>
    </source>
</evidence>